<dbReference type="Proteomes" id="UP001058364">
    <property type="component" value="Chromosome"/>
</dbReference>
<organism evidence="1 2">
    <name type="scientific">Mesomycoplasma molare</name>
    <dbReference type="NCBI Taxonomy" id="171288"/>
    <lineage>
        <taxon>Bacteria</taxon>
        <taxon>Bacillati</taxon>
        <taxon>Mycoplasmatota</taxon>
        <taxon>Mycoplasmoidales</taxon>
        <taxon>Metamycoplasmataceae</taxon>
        <taxon>Mesomycoplasma</taxon>
    </lineage>
</organism>
<gene>
    <name evidence="1" type="ORF">NX772_02100</name>
</gene>
<reference evidence="1" key="1">
    <citation type="submission" date="2022-08" db="EMBL/GenBank/DDBJ databases">
        <title>Complete genome sequence of Mycoplasma molare type strain H 542.</title>
        <authorList>
            <person name="Spergser J."/>
        </authorList>
    </citation>
    <scope>NUCLEOTIDE SEQUENCE</scope>
    <source>
        <strain evidence="1">H 542</strain>
    </source>
</reference>
<name>A0ABY5TWB3_9BACT</name>
<sequence length="63" mass="7466">MDNKNIKEMFYRLAKEELAAKGINDSKAIEELVKKYYDDLKNVNDNNIKDDRAKQVEKNIDFK</sequence>
<evidence type="ECO:0000313" key="1">
    <source>
        <dbReference type="EMBL" id="UWD33881.1"/>
    </source>
</evidence>
<protein>
    <submittedName>
        <fullName evidence="1">Uncharacterized protein</fullName>
    </submittedName>
</protein>
<proteinExistence type="predicted"/>
<dbReference type="EMBL" id="CP103423">
    <property type="protein sequence ID" value="UWD33881.1"/>
    <property type="molecule type" value="Genomic_DNA"/>
</dbReference>
<accession>A0ABY5TWB3</accession>
<evidence type="ECO:0000313" key="2">
    <source>
        <dbReference type="Proteomes" id="UP001058364"/>
    </source>
</evidence>
<keyword evidence="2" id="KW-1185">Reference proteome</keyword>
<dbReference type="RefSeq" id="WP_027123553.1">
    <property type="nucleotide sequence ID" value="NZ_CP103423.1"/>
</dbReference>